<evidence type="ECO:0000256" key="2">
    <source>
        <dbReference type="SAM" id="MobiDB-lite"/>
    </source>
</evidence>
<dbReference type="Gene3D" id="2.30.110.50">
    <property type="match status" value="1"/>
</dbReference>
<dbReference type="Gene3D" id="4.10.220.110">
    <property type="match status" value="1"/>
</dbReference>
<comment type="similarity">
    <text evidence="1">Belongs to the VgrG protein family.</text>
</comment>
<dbReference type="EMBL" id="JAVDQN010000004">
    <property type="protein sequence ID" value="MDR6377814.1"/>
    <property type="molecule type" value="Genomic_DNA"/>
</dbReference>
<feature type="region of interest" description="Disordered" evidence="2">
    <location>
        <begin position="949"/>
        <end position="973"/>
    </location>
</feature>
<dbReference type="SUPFAM" id="SSF69349">
    <property type="entry name" value="Phage fibre proteins"/>
    <property type="match status" value="1"/>
</dbReference>
<keyword evidence="7" id="KW-1185">Reference proteome</keyword>
<dbReference type="Pfam" id="PF10106">
    <property type="entry name" value="DUF2345"/>
    <property type="match status" value="1"/>
</dbReference>
<dbReference type="SUPFAM" id="SSF69279">
    <property type="entry name" value="Phage tail proteins"/>
    <property type="match status" value="2"/>
</dbReference>
<evidence type="ECO:0000256" key="1">
    <source>
        <dbReference type="ARBA" id="ARBA00005558"/>
    </source>
</evidence>
<dbReference type="Pfam" id="PF05954">
    <property type="entry name" value="Phage_GPD"/>
    <property type="match status" value="1"/>
</dbReference>
<evidence type="ECO:0000259" key="3">
    <source>
        <dbReference type="Pfam" id="PF04717"/>
    </source>
</evidence>
<comment type="caution">
    <text evidence="6">The sequence shown here is derived from an EMBL/GenBank/DDBJ whole genome shotgun (WGS) entry which is preliminary data.</text>
</comment>
<evidence type="ECO:0000313" key="7">
    <source>
        <dbReference type="Proteomes" id="UP001185254"/>
    </source>
</evidence>
<dbReference type="InterPro" id="IPR037026">
    <property type="entry name" value="Vgr_OB-fold_dom_sf"/>
</dbReference>
<reference evidence="6 7" key="1">
    <citation type="submission" date="2023-07" db="EMBL/GenBank/DDBJ databases">
        <title>Sorghum-associated microbial communities from plants grown in Nebraska, USA.</title>
        <authorList>
            <person name="Schachtman D."/>
        </authorList>
    </citation>
    <scope>NUCLEOTIDE SEQUENCE [LARGE SCALE GENOMIC DNA]</scope>
    <source>
        <strain evidence="6 7">DS1039</strain>
    </source>
</reference>
<dbReference type="Gene3D" id="2.40.50.230">
    <property type="entry name" value="Gp5 N-terminal domain"/>
    <property type="match status" value="1"/>
</dbReference>
<dbReference type="NCBIfam" id="TIGR03361">
    <property type="entry name" value="VI_Rhs_Vgr"/>
    <property type="match status" value="1"/>
</dbReference>
<dbReference type="InterPro" id="IPR028244">
    <property type="entry name" value="T6SS_Rhs_Vgr_dom"/>
</dbReference>
<accession>A0ABU1L3M7</accession>
<dbReference type="SUPFAM" id="SSF69255">
    <property type="entry name" value="gp5 N-terminal domain-like"/>
    <property type="match status" value="1"/>
</dbReference>
<dbReference type="InterPro" id="IPR006531">
    <property type="entry name" value="Gp5/Vgr_OB"/>
</dbReference>
<dbReference type="InterPro" id="IPR006533">
    <property type="entry name" value="T6SS_Vgr_RhsGE"/>
</dbReference>
<name>A0ABU1L3M7_9BURK</name>
<evidence type="ECO:0000259" key="5">
    <source>
        <dbReference type="Pfam" id="PF13296"/>
    </source>
</evidence>
<dbReference type="InterPro" id="IPR018769">
    <property type="entry name" value="VgrG2_DUF2345"/>
</dbReference>
<feature type="domain" description="Gp5/Type VI secretion system Vgr protein OB-fold" evidence="3">
    <location>
        <begin position="466"/>
        <end position="532"/>
    </location>
</feature>
<gene>
    <name evidence="6" type="ORF">J2776_004534</name>
</gene>
<sequence length="1298" mass="142439">MKNHFLNFDDIYSAPGRPMMIDGAALRRWTPPLTPEYYYRKAKSLPVEDMSKPVLIPVHLHGTEAVGELFHYTVRVMTDIDMSSDPDLETLDLDSIVGTEVTVSIDVPGKGTFVPGMAGDTGRGNIGFHVRRISGYVSVARFVRRDDRSVVYEFEIEPALKKATLGQNWRIFQNCTVIEAISELLRGYAAKIDWRIAGPIHGSHYPRRDLQRQYYESDYICFKRWCERAGLFFWFDHDDAHTIVIADTMGAFHRHGEAYRTIRYAPDENRTDEETIARLEFTSRQTAGNATGVDHDYTEPRMRRANIPLRVSSEDPRDTARTDQEFYEYLNTSQPLQGAMGLNAEPLDADEQARQAAMVRMQSLRCQGLRATGHGHLRALIPGKTFHLAEHPLDKANQEYIVVSTTLTMEANAQASGTAQAFRCDTAFELCPVLAGYFRLPIVTPWPVAGTEIAIVSGPDDQQVWTDALGRVKCQLVPDRAGRYDENSFIWLRVTQPWQNGQMGAALVPRIRSEILVGYINGNPDMPYIAGSAVNADNPPAWALPHNRWVSGLRSRMEKGSSSNHLALDDTHGRQQAQLASDHAKSSLSLGYITRIDGNRGRQDERGEGFELRTDKHGALRAALGMIVTTFARTGAAGKVKEMGETHAQLTEARSIHEELALSAQQHGAQHATGAQQDVAKALSDANAALRGRASDGAHDFPEFGQPDIAVSSAANLHAAAQDNTHIVSGKHTALTAGGNVAIAALKSLFASVREAIAFYASKSITMIAATGRIHLEARTDGLQAIAREDVTVASQNGWLRLAALKGIEINAGGTLLRLTPQGVTVHTNGHYLVHAASHATDDPQAAPVMLPVTQENPGRLAAHHVLVEDGGGFILGGQPYRITLDDGQVIEGVTNGRGEMQVATSNAVSFGLVELMSQSEPDKVISASTTTVWRDDSLPTPETVEMPEKRTTKVGGKSAETPGDGLTGDGKPPVFVGCDPMNWGLRTCHLLRNAKAADTPPAFQYRSDIEYPVAKSYTAAVKESLCRIEWASLAGKTDKELAAVIVPAVQGPIWNALQAGPFGLPGPTSASAMAMPDIVIVSAANAAQYDFPIGAHGIFTARYWTLCLSRWDVDGIITTMKGDPSTNAVLIDFADTVYHEARHCQQLFWQIALLGAFPDDYREFSGMEECFRRIAGAKIFDLAFDTPFPHDSLARAGIHAMLIFYYYWVITKTKGIADWQFIQADQNKVETEVCKVRNVTPERARTMAVTYTSYLHEQDAFLCGEVVQYCWTGRSQLRNPGTCTSVYAHVIQSIGAR</sequence>
<dbReference type="Pfam" id="PF04717">
    <property type="entry name" value="Phage_base_V"/>
    <property type="match status" value="1"/>
</dbReference>
<feature type="domain" description="Putative type VI secretion system Rhs element associated Vgr" evidence="5">
    <location>
        <begin position="559"/>
        <end position="664"/>
    </location>
</feature>
<dbReference type="RefSeq" id="WP_310068716.1">
    <property type="nucleotide sequence ID" value="NZ_JAVDQN010000004.1"/>
</dbReference>
<dbReference type="NCBIfam" id="TIGR01646">
    <property type="entry name" value="vgr_GE"/>
    <property type="match status" value="1"/>
</dbReference>
<protein>
    <submittedName>
        <fullName evidence="6">Type VI secretion system secreted protein VgrG</fullName>
    </submittedName>
</protein>
<dbReference type="Pfam" id="PF13296">
    <property type="entry name" value="T6SS_Vgr"/>
    <property type="match status" value="1"/>
</dbReference>
<evidence type="ECO:0000259" key="4">
    <source>
        <dbReference type="Pfam" id="PF10106"/>
    </source>
</evidence>
<dbReference type="Gene3D" id="3.55.50.10">
    <property type="entry name" value="Baseplate protein-like domains"/>
    <property type="match status" value="1"/>
</dbReference>
<dbReference type="InterPro" id="IPR017847">
    <property type="entry name" value="T6SS_RhsGE_Vgr_subset"/>
</dbReference>
<feature type="domain" description="DUF2345" evidence="4">
    <location>
        <begin position="697"/>
        <end position="845"/>
    </location>
</feature>
<evidence type="ECO:0000313" key="6">
    <source>
        <dbReference type="EMBL" id="MDR6377814.1"/>
    </source>
</evidence>
<proteinExistence type="inferred from homology"/>
<dbReference type="Proteomes" id="UP001185254">
    <property type="component" value="Unassembled WGS sequence"/>
</dbReference>
<organism evidence="6 7">
    <name type="scientific">Paraburkholderia caledonica</name>
    <dbReference type="NCBI Taxonomy" id="134536"/>
    <lineage>
        <taxon>Bacteria</taxon>
        <taxon>Pseudomonadati</taxon>
        <taxon>Pseudomonadota</taxon>
        <taxon>Betaproteobacteria</taxon>
        <taxon>Burkholderiales</taxon>
        <taxon>Burkholderiaceae</taxon>
        <taxon>Paraburkholderia</taxon>
    </lineage>
</organism>